<dbReference type="AlphaFoldDB" id="A0A2S8G9J7"/>
<organism evidence="2 3">
    <name type="scientific">Blastopirellula marina</name>
    <dbReference type="NCBI Taxonomy" id="124"/>
    <lineage>
        <taxon>Bacteria</taxon>
        <taxon>Pseudomonadati</taxon>
        <taxon>Planctomycetota</taxon>
        <taxon>Planctomycetia</taxon>
        <taxon>Pirellulales</taxon>
        <taxon>Pirellulaceae</taxon>
        <taxon>Blastopirellula</taxon>
    </lineage>
</organism>
<evidence type="ECO:0000313" key="3">
    <source>
        <dbReference type="Proteomes" id="UP000239388"/>
    </source>
</evidence>
<evidence type="ECO:0000256" key="1">
    <source>
        <dbReference type="SAM" id="MobiDB-lite"/>
    </source>
</evidence>
<comment type="caution">
    <text evidence="2">The sequence shown here is derived from an EMBL/GenBank/DDBJ whole genome shotgun (WGS) entry which is preliminary data.</text>
</comment>
<feature type="compositionally biased region" description="Basic and acidic residues" evidence="1">
    <location>
        <begin position="73"/>
        <end position="83"/>
    </location>
</feature>
<sequence>MTTISNTQAAAVYNLPQAQNASRQRAPEEAGQLPPGLQQDVAQIAESEGLSDEDTASLEADLQDALSSLFDSGDSRPDPETVKETVSSVFAEYGLDASQLANSRGPGGGRPPGGPPPGGPPPGGAPPTGGESDSTTETDTDETLVETLQDLLEQLSENGDSETVNKISDLLVSGLLGVDEEA</sequence>
<feature type="region of interest" description="Disordered" evidence="1">
    <location>
        <begin position="15"/>
        <end position="143"/>
    </location>
</feature>
<feature type="compositionally biased region" description="Acidic residues" evidence="1">
    <location>
        <begin position="134"/>
        <end position="143"/>
    </location>
</feature>
<protein>
    <submittedName>
        <fullName evidence="2">Uncharacterized protein</fullName>
    </submittedName>
</protein>
<accession>A0A2S8G9J7</accession>
<dbReference type="RefSeq" id="WP_105351775.1">
    <property type="nucleotide sequence ID" value="NZ_PUIB01000006.1"/>
</dbReference>
<evidence type="ECO:0000313" key="2">
    <source>
        <dbReference type="EMBL" id="PQO41099.1"/>
    </source>
</evidence>
<dbReference type="Proteomes" id="UP000239388">
    <property type="component" value="Unassembled WGS sequence"/>
</dbReference>
<feature type="compositionally biased region" description="Pro residues" evidence="1">
    <location>
        <begin position="112"/>
        <end position="125"/>
    </location>
</feature>
<gene>
    <name evidence="2" type="ORF">C5Y98_03840</name>
</gene>
<name>A0A2S8G9J7_9BACT</name>
<proteinExistence type="predicted"/>
<dbReference type="EMBL" id="PUIB01000006">
    <property type="protein sequence ID" value="PQO41099.1"/>
    <property type="molecule type" value="Genomic_DNA"/>
</dbReference>
<reference evidence="2 3" key="1">
    <citation type="submission" date="2018-02" db="EMBL/GenBank/DDBJ databases">
        <title>Comparative genomes isolates from brazilian mangrove.</title>
        <authorList>
            <person name="Araujo J.E."/>
            <person name="Taketani R.G."/>
            <person name="Silva M.C.P."/>
            <person name="Loureco M.V."/>
            <person name="Andreote F.D."/>
        </authorList>
    </citation>
    <scope>NUCLEOTIDE SEQUENCE [LARGE SCALE GENOMIC DNA]</scope>
    <source>
        <strain evidence="2 3">NAP PRIS-MGV</strain>
    </source>
</reference>